<evidence type="ECO:0000313" key="6">
    <source>
        <dbReference type="EMBL" id="CAK0782768.1"/>
    </source>
</evidence>
<dbReference type="Gene3D" id="3.40.30.10">
    <property type="entry name" value="Glutaredoxin"/>
    <property type="match status" value="1"/>
</dbReference>
<protein>
    <recommendedName>
        <fullName evidence="8">Glutaredoxin</fullName>
    </recommendedName>
</protein>
<dbReference type="Proteomes" id="UP001314263">
    <property type="component" value="Unassembled WGS sequence"/>
</dbReference>
<dbReference type="CDD" id="cd02066">
    <property type="entry name" value="GRX_family"/>
    <property type="match status" value="1"/>
</dbReference>
<dbReference type="AlphaFoldDB" id="A0AAV1I6G7"/>
<evidence type="ECO:0000313" key="7">
    <source>
        <dbReference type="Proteomes" id="UP001314263"/>
    </source>
</evidence>
<dbReference type="InterPro" id="IPR011767">
    <property type="entry name" value="GLR_AS"/>
</dbReference>
<dbReference type="SUPFAM" id="SSF52833">
    <property type="entry name" value="Thioredoxin-like"/>
    <property type="match status" value="1"/>
</dbReference>
<dbReference type="Pfam" id="PF00462">
    <property type="entry name" value="Glutaredoxin"/>
    <property type="match status" value="1"/>
</dbReference>
<evidence type="ECO:0000256" key="3">
    <source>
        <dbReference type="SAM" id="MobiDB-lite"/>
    </source>
</evidence>
<comment type="caution">
    <text evidence="6">The sequence shown here is derived from an EMBL/GenBank/DDBJ whole genome shotgun (WGS) entry which is preliminary data.</text>
</comment>
<dbReference type="InterPro" id="IPR036249">
    <property type="entry name" value="Thioredoxin-like_sf"/>
</dbReference>
<dbReference type="PROSITE" id="PS51354">
    <property type="entry name" value="GLUTAREDOXIN_2"/>
    <property type="match status" value="1"/>
</dbReference>
<keyword evidence="1" id="KW-1015">Disulfide bond</keyword>
<dbReference type="Pfam" id="PF04784">
    <property type="entry name" value="DUF547"/>
    <property type="match status" value="1"/>
</dbReference>
<evidence type="ECO:0000256" key="2">
    <source>
        <dbReference type="ARBA" id="ARBA00023284"/>
    </source>
</evidence>
<gene>
    <name evidence="6" type="ORF">CVIRNUC_005963</name>
</gene>
<dbReference type="PANTHER" id="PTHR46361:SF3">
    <property type="entry name" value="ELECTRON CARRIER_ PROTEIN DISULFIDE OXIDOREDUCTASE"/>
    <property type="match status" value="1"/>
</dbReference>
<dbReference type="InterPro" id="IPR014025">
    <property type="entry name" value="Glutaredoxin_subgr"/>
</dbReference>
<feature type="domain" description="Glutaredoxin" evidence="4">
    <location>
        <begin position="91"/>
        <end position="150"/>
    </location>
</feature>
<feature type="region of interest" description="Disordered" evidence="3">
    <location>
        <begin position="15"/>
        <end position="75"/>
    </location>
</feature>
<dbReference type="PANTHER" id="PTHR46361">
    <property type="entry name" value="ELECTRON CARRIER/ PROTEIN DISULFIDE OXIDOREDUCTASE"/>
    <property type="match status" value="1"/>
</dbReference>
<evidence type="ECO:0008006" key="8">
    <source>
        <dbReference type="Google" id="ProtNLM"/>
    </source>
</evidence>
<organism evidence="6 7">
    <name type="scientific">Coccomyxa viridis</name>
    <dbReference type="NCBI Taxonomy" id="1274662"/>
    <lineage>
        <taxon>Eukaryota</taxon>
        <taxon>Viridiplantae</taxon>
        <taxon>Chlorophyta</taxon>
        <taxon>core chlorophytes</taxon>
        <taxon>Trebouxiophyceae</taxon>
        <taxon>Trebouxiophyceae incertae sedis</taxon>
        <taxon>Coccomyxaceae</taxon>
        <taxon>Coccomyxa</taxon>
    </lineage>
</organism>
<sequence>MFLFTILERHFPDAGTREEANLPAASHEEEAASPSYLPYAPRSQRRKGHSFQGVRSVDHTKQTNKGDGSRSMMVSHRAQAAGPRQCEEPTVAIFTTTGCPYCRKAKGIFQEEGIAYKEVDVSSDARLRQELEGVTGQKTVPQIFFGGKLIGGADDLVSLKSKGKLSDVLAHHEGVEELPQLLMSAVTEAASGQQGSSRANAPAGTPIEEYRELKRLSDSLREDHLRDSAAGSRTFSLKAFETWYDEAAIDQGSAEELATKLLEAQILTVVDGSESNSWAGPAAAQKVLRFVADAPAPKLGQPLNAHFCWFGKPRPALEVAEQLRQSVLALYDKHLAADGKAVDYEGLSADPDFRLFVDATAELQKLDMSAFSREERLAFWINIYNILVVHALVVFGPASNIIARLGWFSSIKYRIGGQEYSANDIEHGVLRNNKPSPANLLSLIGLSGYAPKTFQPGDPRLSQAVDPEDPRIHFALVCGAKSCPPIKVYTPGTLEEGLASAAAAFVDGEVQVVPAERRLVMSKIFQWYGSDFGSKADILALLLRYLSGDAKTDLESLAEDMDSIQFTYKKYDWSQNSS</sequence>
<keyword evidence="2" id="KW-0676">Redox-active center</keyword>
<feature type="compositionally biased region" description="Basic and acidic residues" evidence="3">
    <location>
        <begin position="15"/>
        <end position="30"/>
    </location>
</feature>
<reference evidence="6 7" key="1">
    <citation type="submission" date="2023-10" db="EMBL/GenBank/DDBJ databases">
        <authorList>
            <person name="Maclean D."/>
            <person name="Macfadyen A."/>
        </authorList>
    </citation>
    <scope>NUCLEOTIDE SEQUENCE [LARGE SCALE GENOMIC DNA]</scope>
</reference>
<evidence type="ECO:0000256" key="1">
    <source>
        <dbReference type="ARBA" id="ARBA00023157"/>
    </source>
</evidence>
<dbReference type="PRINTS" id="PR00160">
    <property type="entry name" value="GLUTAREDOXIN"/>
</dbReference>
<proteinExistence type="predicted"/>
<name>A0AAV1I6G7_9CHLO</name>
<dbReference type="InterPro" id="IPR002109">
    <property type="entry name" value="Glutaredoxin"/>
</dbReference>
<feature type="domain" description="DUF547" evidence="5">
    <location>
        <begin position="369"/>
        <end position="506"/>
    </location>
</feature>
<accession>A0AAV1I6G7</accession>
<dbReference type="InterPro" id="IPR006869">
    <property type="entry name" value="DUF547"/>
</dbReference>
<dbReference type="EMBL" id="CAUYUE010000007">
    <property type="protein sequence ID" value="CAK0782768.1"/>
    <property type="molecule type" value="Genomic_DNA"/>
</dbReference>
<evidence type="ECO:0000259" key="4">
    <source>
        <dbReference type="Pfam" id="PF00462"/>
    </source>
</evidence>
<keyword evidence="7" id="KW-1185">Reference proteome</keyword>
<evidence type="ECO:0000259" key="5">
    <source>
        <dbReference type="Pfam" id="PF04784"/>
    </source>
</evidence>
<dbReference type="PROSITE" id="PS00195">
    <property type="entry name" value="GLUTAREDOXIN_1"/>
    <property type="match status" value="1"/>
</dbReference>